<sequence length="116" mass="13691">LLLSTLKQLQGKDHRSFFHKPVDVKEVPDYLDIVSCPMDFSTMKKKIQSQQYFHLRDFQKDFDLIIDNCTLYNAKTTVYYQAALKLKQAVSLFSHSILYLSLFFKSDSIEDDLHQY</sequence>
<dbReference type="Pfam" id="PF00439">
    <property type="entry name" value="Bromodomain"/>
    <property type="match status" value="1"/>
</dbReference>
<dbReference type="InterPro" id="IPR051831">
    <property type="entry name" value="Bromodomain_contain_prot"/>
</dbReference>
<evidence type="ECO:0000256" key="2">
    <source>
        <dbReference type="PROSITE-ProRule" id="PRU00035"/>
    </source>
</evidence>
<gene>
    <name evidence="4" type="ORF">HELRODRAFT_83117</name>
</gene>
<keyword evidence="1 2" id="KW-0103">Bromodomain</keyword>
<proteinExistence type="predicted"/>
<dbReference type="HOGENOM" id="CLU_129458_2_2_1"/>
<dbReference type="PROSITE" id="PS50014">
    <property type="entry name" value="BROMODOMAIN_2"/>
    <property type="match status" value="1"/>
</dbReference>
<dbReference type="RefSeq" id="XP_009021417.1">
    <property type="nucleotide sequence ID" value="XM_009023169.1"/>
</dbReference>
<feature type="non-terminal residue" evidence="4">
    <location>
        <position position="1"/>
    </location>
</feature>
<dbReference type="PANTHER" id="PTHR22881:SF12">
    <property type="entry name" value="BROMODOMAIN-CONTAINING PROTEIN 7"/>
    <property type="match status" value="1"/>
</dbReference>
<dbReference type="InterPro" id="IPR036427">
    <property type="entry name" value="Bromodomain-like_sf"/>
</dbReference>
<organism evidence="4">
    <name type="scientific">Helobdella robusta</name>
    <name type="common">Californian leech</name>
    <dbReference type="NCBI Taxonomy" id="6412"/>
    <lineage>
        <taxon>Eukaryota</taxon>
        <taxon>Metazoa</taxon>
        <taxon>Spiralia</taxon>
        <taxon>Lophotrochozoa</taxon>
        <taxon>Annelida</taxon>
        <taxon>Clitellata</taxon>
        <taxon>Hirudinea</taxon>
        <taxon>Rhynchobdellida</taxon>
        <taxon>Glossiphoniidae</taxon>
        <taxon>Helobdella</taxon>
    </lineage>
</organism>
<dbReference type="STRING" id="6412.T1G505"/>
<reference evidence="4" key="1">
    <citation type="journal article" date="2013" name="Nature">
        <title>Insights into bilaterian evolution from three spiralian genomes.</title>
        <authorList>
            <person name="Simakov O."/>
            <person name="Marletaz F."/>
            <person name="Cho S.J."/>
            <person name="Edsinger-Gonzales E."/>
            <person name="Havlak P."/>
            <person name="Hellsten U."/>
            <person name="Kuo D.H."/>
            <person name="Larsson T."/>
            <person name="Lv J."/>
            <person name="Arendt D."/>
            <person name="Savage R."/>
            <person name="Osoegawa K."/>
            <person name="de Jong P."/>
            <person name="Grimwood J."/>
            <person name="Chapman J.A."/>
            <person name="Shapiro H."/>
            <person name="Aerts A."/>
            <person name="Otillar R.P."/>
            <person name="Terry A.Y."/>
            <person name="Boore J.L."/>
            <person name="Grigoriev I.V."/>
            <person name="Lindberg D.R."/>
            <person name="Seaver E.C."/>
            <person name="Weisblat D.A."/>
            <person name="Putnam N.H."/>
            <person name="Rokhsar D.S."/>
        </authorList>
    </citation>
    <scope>NUCLEOTIDE SEQUENCE</scope>
</reference>
<name>V3W6P9_HELRO</name>
<evidence type="ECO:0000256" key="1">
    <source>
        <dbReference type="ARBA" id="ARBA00023117"/>
    </source>
</evidence>
<dbReference type="EMBL" id="KB096945">
    <property type="protein sequence ID" value="ESO00367.1"/>
    <property type="molecule type" value="Genomic_DNA"/>
</dbReference>
<dbReference type="InterPro" id="IPR001487">
    <property type="entry name" value="Bromodomain"/>
</dbReference>
<dbReference type="SUPFAM" id="SSF47370">
    <property type="entry name" value="Bromodomain"/>
    <property type="match status" value="1"/>
</dbReference>
<dbReference type="eggNOG" id="KOG0955">
    <property type="taxonomic scope" value="Eukaryota"/>
</dbReference>
<dbReference type="PANTHER" id="PTHR22881">
    <property type="entry name" value="BROMODOMAIN CONTAINING PROTEIN"/>
    <property type="match status" value="1"/>
</dbReference>
<dbReference type="PRINTS" id="PR00503">
    <property type="entry name" value="BROMODOMAIN"/>
</dbReference>
<dbReference type="SMART" id="SM00297">
    <property type="entry name" value="BROMO"/>
    <property type="match status" value="1"/>
</dbReference>
<feature type="domain" description="Bromo" evidence="3">
    <location>
        <begin position="10"/>
        <end position="80"/>
    </location>
</feature>
<protein>
    <recommendedName>
        <fullName evidence="3">Bromo domain-containing protein</fullName>
    </recommendedName>
</protein>
<evidence type="ECO:0000259" key="3">
    <source>
        <dbReference type="PROSITE" id="PS50014"/>
    </source>
</evidence>
<dbReference type="OMA" id="NREYTHI"/>
<accession>V3W6P9</accession>
<dbReference type="OrthoDB" id="21449at2759"/>
<dbReference type="GeneID" id="20216153"/>
<evidence type="ECO:0000313" key="4">
    <source>
        <dbReference type="EMBL" id="ESO00367.1"/>
    </source>
</evidence>
<dbReference type="Gene3D" id="1.20.920.10">
    <property type="entry name" value="Bromodomain-like"/>
    <property type="match status" value="1"/>
</dbReference>